<proteinExistence type="predicted"/>
<sequence length="83" mass="9294">MYGEVLYSTFIFALYTLLRTSIAVPETIPIVFWLINAYSTPAIYILTPAITQIAYDLAEVFKLAVGGAFAHRLYDILWESGQG</sequence>
<dbReference type="GeneID" id="43331066"/>
<keyword evidence="2" id="KW-1185">Reference proteome</keyword>
<dbReference type="AlphaFoldDB" id="A0A0U5H5A8"/>
<dbReference type="Proteomes" id="UP000066737">
    <property type="component" value="Chromosome I"/>
</dbReference>
<evidence type="ECO:0000313" key="1">
    <source>
        <dbReference type="EMBL" id="CQH60021.1"/>
    </source>
</evidence>
<reference evidence="2" key="1">
    <citation type="journal article" date="2016" name="Environ. Microbiol.">
        <title>The complete genome of a viable archaeum isolated from 123-million-year-old rock salt.</title>
        <authorList>
            <person name="Jaakkola S.T."/>
            <person name="Pfeiffer F."/>
            <person name="Ravantti J.J."/>
            <person name="Guo Q."/>
            <person name="Liu Y."/>
            <person name="Chen X."/>
            <person name="Ma H."/>
            <person name="Yang C."/>
            <person name="Oksanen H.M."/>
            <person name="Bamford D.H."/>
        </authorList>
    </citation>
    <scope>NUCLEOTIDE SEQUENCE</scope>
    <source>
        <strain evidence="2">JI20-1</strain>
    </source>
</reference>
<accession>A0A0U5H5A8</accession>
<gene>
    <name evidence="1" type="ORF">HHUB_3114</name>
</gene>
<evidence type="ECO:0000313" key="2">
    <source>
        <dbReference type="Proteomes" id="UP000066737"/>
    </source>
</evidence>
<name>A0A0U5H5A8_9EURY</name>
<dbReference type="KEGG" id="hhb:Hhub_3114"/>
<protein>
    <submittedName>
        <fullName evidence="1">Uncharacterized protein</fullName>
    </submittedName>
</protein>
<organism evidence="1 2">
    <name type="scientific">Halobacterium hubeiense</name>
    <dbReference type="NCBI Taxonomy" id="1407499"/>
    <lineage>
        <taxon>Archaea</taxon>
        <taxon>Methanobacteriati</taxon>
        <taxon>Methanobacteriota</taxon>
        <taxon>Stenosarchaea group</taxon>
        <taxon>Halobacteria</taxon>
        <taxon>Halobacteriales</taxon>
        <taxon>Halobacteriaceae</taxon>
        <taxon>Halobacterium</taxon>
    </lineage>
</organism>
<dbReference type="RefSeq" id="WP_143416381.1">
    <property type="nucleotide sequence ID" value="NZ_CEML01000001.1"/>
</dbReference>
<dbReference type="EMBL" id="LN831302">
    <property type="protein sequence ID" value="CQH60021.1"/>
    <property type="molecule type" value="Genomic_DNA"/>
</dbReference>